<keyword evidence="2" id="KW-0808">Transferase</keyword>
<reference evidence="6 7" key="1">
    <citation type="submission" date="2022-11" db="UniProtKB">
        <authorList>
            <consortium name="WormBaseParasite"/>
        </authorList>
    </citation>
    <scope>IDENTIFICATION</scope>
</reference>
<comment type="similarity">
    <text evidence="1">Belongs to the FGGY kinase family.</text>
</comment>
<feature type="domain" description="Carbohydrate kinase FGGY N-terminal" evidence="4">
    <location>
        <begin position="5"/>
        <end position="214"/>
    </location>
</feature>
<dbReference type="Gene3D" id="3.30.420.40">
    <property type="match status" value="2"/>
</dbReference>
<proteinExistence type="inferred from homology"/>
<dbReference type="CDD" id="cd07777">
    <property type="entry name" value="ASKHA_NBD_FGGY_SHK"/>
    <property type="match status" value="1"/>
</dbReference>
<evidence type="ECO:0000313" key="7">
    <source>
        <dbReference type="WBParaSite" id="PgR025_g078_t03"/>
    </source>
</evidence>
<name>A0A915B650_PARUN</name>
<evidence type="ECO:0000313" key="5">
    <source>
        <dbReference type="Proteomes" id="UP000887569"/>
    </source>
</evidence>
<sequence>MSASVGIDVGTTSVKICAVDAQGSVVEEKSVIHNAWIKRNPLNYREQDARKIFETIFILLSSMRATLRSVHSVAITGQMHGIIFWNCNALAEGVFCCSPLITWMDSRIPQQFISTLPRWELGDVHNGYGMVILAWLSSQSLIDPEWDRCGTIMDMLACYITQLHRPLMGIQNAFSWGYCTREGDWTLTDDIVPSKLLPKIVPTGTIIGKVSCERVALPLGAKVFASLGDLQSTVYPLLSDGSAVLNLGTSAQLCFRYKGSDAFTSPLLTEPFFDGFHLITAASMNGGNAVHLIAEKIIEWASSLGSCNVDLHLDFKKFDGILKSPSDNASSLNVQPTFYEERAEHSSSTIRGLLPDTTITELLHATAKGVISNLNRLLPANILRANGVTRLILAGNAGKAPYMRYISEIFEGFEVVEKTEAAESAAYGAALFALRFNCT</sequence>
<accession>A0A915B650</accession>
<dbReference type="AlphaFoldDB" id="A0A915B650"/>
<dbReference type="SUPFAM" id="SSF53067">
    <property type="entry name" value="Actin-like ATPase domain"/>
    <property type="match status" value="2"/>
</dbReference>
<evidence type="ECO:0000313" key="6">
    <source>
        <dbReference type="WBParaSite" id="PgR025_g078_t02"/>
    </source>
</evidence>
<dbReference type="GO" id="GO:0050277">
    <property type="term" value="F:sedoheptulokinase activity"/>
    <property type="evidence" value="ECO:0007669"/>
    <property type="project" value="TreeGrafter"/>
</dbReference>
<dbReference type="Pfam" id="PF00370">
    <property type="entry name" value="FGGY_N"/>
    <property type="match status" value="1"/>
</dbReference>
<protein>
    <submittedName>
        <fullName evidence="6 7">Carbohydrate kinase FGGY N-terminal domain-containing protein</fullName>
    </submittedName>
</protein>
<keyword evidence="5" id="KW-1185">Reference proteome</keyword>
<dbReference type="PANTHER" id="PTHR10196:SF67">
    <property type="entry name" value="SEDOHEPTULOKINASE"/>
    <property type="match status" value="1"/>
</dbReference>
<dbReference type="InterPro" id="IPR043129">
    <property type="entry name" value="ATPase_NBD"/>
</dbReference>
<dbReference type="PANTHER" id="PTHR10196">
    <property type="entry name" value="SUGAR KINASE"/>
    <property type="match status" value="1"/>
</dbReference>
<evidence type="ECO:0000256" key="2">
    <source>
        <dbReference type="ARBA" id="ARBA00022679"/>
    </source>
</evidence>
<evidence type="ECO:0000313" key="8">
    <source>
        <dbReference type="WBParaSite" id="PgR025_g078_t04"/>
    </source>
</evidence>
<dbReference type="Proteomes" id="UP000887569">
    <property type="component" value="Unplaced"/>
</dbReference>
<dbReference type="GO" id="GO:0005829">
    <property type="term" value="C:cytosol"/>
    <property type="evidence" value="ECO:0007669"/>
    <property type="project" value="TreeGrafter"/>
</dbReference>
<dbReference type="WBParaSite" id="PgR025_g078_t03">
    <property type="protein sequence ID" value="PgR025_g078_t03"/>
    <property type="gene ID" value="PgR025_g078"/>
</dbReference>
<evidence type="ECO:0000259" key="4">
    <source>
        <dbReference type="Pfam" id="PF00370"/>
    </source>
</evidence>
<dbReference type="WBParaSite" id="PgR025_g078_t02">
    <property type="protein sequence ID" value="PgR025_g078_t02"/>
    <property type="gene ID" value="PgR025_g078"/>
</dbReference>
<dbReference type="GO" id="GO:0006071">
    <property type="term" value="P:glycerol metabolic process"/>
    <property type="evidence" value="ECO:0007669"/>
    <property type="project" value="TreeGrafter"/>
</dbReference>
<organism evidence="5 8">
    <name type="scientific">Parascaris univalens</name>
    <name type="common">Nematode worm</name>
    <dbReference type="NCBI Taxonomy" id="6257"/>
    <lineage>
        <taxon>Eukaryota</taxon>
        <taxon>Metazoa</taxon>
        <taxon>Ecdysozoa</taxon>
        <taxon>Nematoda</taxon>
        <taxon>Chromadorea</taxon>
        <taxon>Rhabditida</taxon>
        <taxon>Spirurina</taxon>
        <taxon>Ascaridomorpha</taxon>
        <taxon>Ascaridoidea</taxon>
        <taxon>Ascarididae</taxon>
        <taxon>Parascaris</taxon>
    </lineage>
</organism>
<evidence type="ECO:0000256" key="3">
    <source>
        <dbReference type="ARBA" id="ARBA00022777"/>
    </source>
</evidence>
<evidence type="ECO:0000256" key="1">
    <source>
        <dbReference type="ARBA" id="ARBA00009156"/>
    </source>
</evidence>
<dbReference type="WBParaSite" id="PgR025_g078_t04">
    <property type="protein sequence ID" value="PgR025_g078_t04"/>
    <property type="gene ID" value="PgR025_g078"/>
</dbReference>
<dbReference type="InterPro" id="IPR018484">
    <property type="entry name" value="FGGY_N"/>
</dbReference>
<keyword evidence="3" id="KW-0418">Kinase</keyword>